<evidence type="ECO:0000313" key="3">
    <source>
        <dbReference type="Proteomes" id="UP000198583"/>
    </source>
</evidence>
<sequence length="210" mass="22278">MRNMTGKIAALLMAGVAAVTLAPSASAAPLPNFRIGIQLNDGGCRTEFGTPQFTKFANFGTSATLFASDLNRFDPDCARIFLDPAFGGGLLNSNVDFRIGGRARENNGSEVGPVVFTDWASAGGGPTDPMISDANRFDPDEYQLFLETRPLPPGAGFSDFRFFIFARDAGEGDGPVQFTPWASQNGGPSGWAPDPNKFDPDGYVLGLEVV</sequence>
<feature type="chain" id="PRO_5011538988" evidence="1">
    <location>
        <begin position="28"/>
        <end position="210"/>
    </location>
</feature>
<evidence type="ECO:0000256" key="1">
    <source>
        <dbReference type="SAM" id="SignalP"/>
    </source>
</evidence>
<gene>
    <name evidence="2" type="ORF">SAMN04488564_1222</name>
</gene>
<organism evidence="2 3">
    <name type="scientific">Lentzea waywayandensis</name>
    <dbReference type="NCBI Taxonomy" id="84724"/>
    <lineage>
        <taxon>Bacteria</taxon>
        <taxon>Bacillati</taxon>
        <taxon>Actinomycetota</taxon>
        <taxon>Actinomycetes</taxon>
        <taxon>Pseudonocardiales</taxon>
        <taxon>Pseudonocardiaceae</taxon>
        <taxon>Lentzea</taxon>
    </lineage>
</organism>
<name>A0A1I6FIN9_9PSEU</name>
<keyword evidence="1" id="KW-0732">Signal</keyword>
<proteinExistence type="predicted"/>
<reference evidence="3" key="1">
    <citation type="submission" date="2016-10" db="EMBL/GenBank/DDBJ databases">
        <authorList>
            <person name="Varghese N."/>
            <person name="Submissions S."/>
        </authorList>
    </citation>
    <scope>NUCLEOTIDE SEQUENCE [LARGE SCALE GENOMIC DNA]</scope>
    <source>
        <strain evidence="3">DSM 44232</strain>
    </source>
</reference>
<evidence type="ECO:0000313" key="2">
    <source>
        <dbReference type="EMBL" id="SFR29813.1"/>
    </source>
</evidence>
<dbReference type="Proteomes" id="UP000198583">
    <property type="component" value="Unassembled WGS sequence"/>
</dbReference>
<protein>
    <submittedName>
        <fullName evidence="2">Uncharacterized protein</fullName>
    </submittedName>
</protein>
<keyword evidence="3" id="KW-1185">Reference proteome</keyword>
<accession>A0A1I6FIN9</accession>
<dbReference type="AlphaFoldDB" id="A0A1I6FIN9"/>
<dbReference type="EMBL" id="FOYL01000022">
    <property type="protein sequence ID" value="SFR29813.1"/>
    <property type="molecule type" value="Genomic_DNA"/>
</dbReference>
<feature type="signal peptide" evidence="1">
    <location>
        <begin position="1"/>
        <end position="27"/>
    </location>
</feature>